<proteinExistence type="predicted"/>
<gene>
    <name evidence="3" type="ORF">FNK824_LOCUS33022</name>
</gene>
<dbReference type="InterPro" id="IPR000008">
    <property type="entry name" value="C2_dom"/>
</dbReference>
<protein>
    <recommendedName>
        <fullName evidence="2">C2 domain-containing protein</fullName>
    </recommendedName>
</protein>
<dbReference type="EMBL" id="CAJOBE010011739">
    <property type="protein sequence ID" value="CAF4137250.1"/>
    <property type="molecule type" value="Genomic_DNA"/>
</dbReference>
<dbReference type="GO" id="GO:0006887">
    <property type="term" value="P:exocytosis"/>
    <property type="evidence" value="ECO:0007669"/>
    <property type="project" value="TreeGrafter"/>
</dbReference>
<dbReference type="AlphaFoldDB" id="A0A819XJV8"/>
<dbReference type="PROSITE" id="PS50004">
    <property type="entry name" value="C2"/>
    <property type="match status" value="1"/>
</dbReference>
<comment type="caution">
    <text evidence="3">The sequence shown here is derived from an EMBL/GenBank/DDBJ whole genome shotgun (WGS) entry which is preliminary data.</text>
</comment>
<evidence type="ECO:0000256" key="1">
    <source>
        <dbReference type="ARBA" id="ARBA00022723"/>
    </source>
</evidence>
<dbReference type="GO" id="GO:0061669">
    <property type="term" value="P:spontaneous neurotransmitter secretion"/>
    <property type="evidence" value="ECO:0007669"/>
    <property type="project" value="TreeGrafter"/>
</dbReference>
<dbReference type="GO" id="GO:0046872">
    <property type="term" value="F:metal ion binding"/>
    <property type="evidence" value="ECO:0007669"/>
    <property type="project" value="UniProtKB-KW"/>
</dbReference>
<dbReference type="InterPro" id="IPR035892">
    <property type="entry name" value="C2_domain_sf"/>
</dbReference>
<organism evidence="3 4">
    <name type="scientific">Rotaria sordida</name>
    <dbReference type="NCBI Taxonomy" id="392033"/>
    <lineage>
        <taxon>Eukaryota</taxon>
        <taxon>Metazoa</taxon>
        <taxon>Spiralia</taxon>
        <taxon>Gnathifera</taxon>
        <taxon>Rotifera</taxon>
        <taxon>Eurotatoria</taxon>
        <taxon>Bdelloidea</taxon>
        <taxon>Philodinida</taxon>
        <taxon>Philodinidae</taxon>
        <taxon>Rotaria</taxon>
    </lineage>
</organism>
<dbReference type="GO" id="GO:0017158">
    <property type="term" value="P:regulation of calcium ion-dependent exocytosis"/>
    <property type="evidence" value="ECO:0007669"/>
    <property type="project" value="TreeGrafter"/>
</dbReference>
<evidence type="ECO:0000313" key="3">
    <source>
        <dbReference type="EMBL" id="CAF4137250.1"/>
    </source>
</evidence>
<dbReference type="InterPro" id="IPR043566">
    <property type="entry name" value="Rabphilin/DOC2/Noc2"/>
</dbReference>
<dbReference type="Pfam" id="PF00168">
    <property type="entry name" value="C2"/>
    <property type="match status" value="1"/>
</dbReference>
<dbReference type="PANTHER" id="PTHR45729:SF6">
    <property type="entry name" value="RABPHILIN, ISOFORM A"/>
    <property type="match status" value="1"/>
</dbReference>
<evidence type="ECO:0000259" key="2">
    <source>
        <dbReference type="PROSITE" id="PS50004"/>
    </source>
</evidence>
<keyword evidence="1" id="KW-0479">Metal-binding</keyword>
<feature type="domain" description="C2" evidence="2">
    <location>
        <begin position="220"/>
        <end position="326"/>
    </location>
</feature>
<dbReference type="Gene3D" id="2.60.40.150">
    <property type="entry name" value="C2 domain"/>
    <property type="match status" value="2"/>
</dbReference>
<dbReference type="GO" id="GO:0098793">
    <property type="term" value="C:presynapse"/>
    <property type="evidence" value="ECO:0007669"/>
    <property type="project" value="GOC"/>
</dbReference>
<sequence>MIKQVGQFFSYDAISRVSHGLSLNSSSSFLSSQYIKTSDAQSISDQSSSDNDSITDRFNKKLFCFNLVVSNNKSLNQFKQLNDNQDEINKCDDDDKRIYSFKTNKLTSKDSIDAYLSKCELVKSSEDSHIKLSPINEDCGLGRLDFEIVWKQSEYKLIIRLLRLDKLRSNNQNQYSHIYLKLDLLPAIHKSTELESGMIGKRINGNIDETLVYDGISLDDINYKSVNLMYSNETSNFHVKIKRACYLLPIDTDRKSNPYCQLCLFSFDHLSNKLNFKTDIKNQTLNPQFNQEFIYKNIQLKKLIKKTLQITVYDKDFGKKDNFIGN</sequence>
<dbReference type="Proteomes" id="UP000663874">
    <property type="component" value="Unassembled WGS sequence"/>
</dbReference>
<accession>A0A819XJV8</accession>
<dbReference type="PANTHER" id="PTHR45729">
    <property type="entry name" value="RABPHILIN, ISOFORM A"/>
    <property type="match status" value="1"/>
</dbReference>
<reference evidence="3" key="1">
    <citation type="submission" date="2021-02" db="EMBL/GenBank/DDBJ databases">
        <authorList>
            <person name="Nowell W R."/>
        </authorList>
    </citation>
    <scope>NUCLEOTIDE SEQUENCE</scope>
</reference>
<dbReference type="SUPFAM" id="SSF49562">
    <property type="entry name" value="C2 domain (Calcium/lipid-binding domain, CaLB)"/>
    <property type="match status" value="1"/>
</dbReference>
<evidence type="ECO:0000313" key="4">
    <source>
        <dbReference type="Proteomes" id="UP000663874"/>
    </source>
</evidence>
<name>A0A819XJV8_9BILA</name>